<dbReference type="PROSITE" id="PS00086">
    <property type="entry name" value="CYTOCHROME_P450"/>
    <property type="match status" value="1"/>
</dbReference>
<gene>
    <name evidence="2" type="ORF">D0Y65_003527</name>
</gene>
<dbReference type="Gene3D" id="1.10.630.10">
    <property type="entry name" value="Cytochrome P450"/>
    <property type="match status" value="1"/>
</dbReference>
<sequence length="67" mass="7775">MSTCNFTPFGGGQRLCPGLDLDRLEASIFLHHFVSQFRWQAKEDTIVNFPTIIMKKRMSVMVRRVES</sequence>
<keyword evidence="1" id="KW-0479">Metal-binding</keyword>
<organism evidence="2 3">
    <name type="scientific">Glycine soja</name>
    <name type="common">Wild soybean</name>
    <dbReference type="NCBI Taxonomy" id="3848"/>
    <lineage>
        <taxon>Eukaryota</taxon>
        <taxon>Viridiplantae</taxon>
        <taxon>Streptophyta</taxon>
        <taxon>Embryophyta</taxon>
        <taxon>Tracheophyta</taxon>
        <taxon>Spermatophyta</taxon>
        <taxon>Magnoliopsida</taxon>
        <taxon>eudicotyledons</taxon>
        <taxon>Gunneridae</taxon>
        <taxon>Pentapetalae</taxon>
        <taxon>rosids</taxon>
        <taxon>fabids</taxon>
        <taxon>Fabales</taxon>
        <taxon>Fabaceae</taxon>
        <taxon>Papilionoideae</taxon>
        <taxon>50 kb inversion clade</taxon>
        <taxon>NPAAA clade</taxon>
        <taxon>indigoferoid/millettioid clade</taxon>
        <taxon>Phaseoleae</taxon>
        <taxon>Glycine</taxon>
        <taxon>Glycine subgen. Soja</taxon>
    </lineage>
</organism>
<accession>A0A445LM80</accession>
<evidence type="ECO:0000313" key="2">
    <source>
        <dbReference type="EMBL" id="RZC24333.1"/>
    </source>
</evidence>
<dbReference type="InterPro" id="IPR017972">
    <property type="entry name" value="Cyt_P450_CS"/>
</dbReference>
<keyword evidence="1" id="KW-0560">Oxidoreductase</keyword>
<dbReference type="Pfam" id="PF00067">
    <property type="entry name" value="p450"/>
    <property type="match status" value="1"/>
</dbReference>
<dbReference type="EMBL" id="QZWG01000002">
    <property type="protein sequence ID" value="RZC24333.1"/>
    <property type="molecule type" value="Genomic_DNA"/>
</dbReference>
<proteinExistence type="inferred from homology"/>
<dbReference type="InterPro" id="IPR036396">
    <property type="entry name" value="Cyt_P450_sf"/>
</dbReference>
<dbReference type="GO" id="GO:0016705">
    <property type="term" value="F:oxidoreductase activity, acting on paired donors, with incorporation or reduction of molecular oxygen"/>
    <property type="evidence" value="ECO:0007669"/>
    <property type="project" value="InterPro"/>
</dbReference>
<keyword evidence="1" id="KW-0408">Iron</keyword>
<name>A0A445LM80_GLYSO</name>
<keyword evidence="1 2" id="KW-0503">Monooxygenase</keyword>
<dbReference type="GO" id="GO:0005506">
    <property type="term" value="F:iron ion binding"/>
    <property type="evidence" value="ECO:0007669"/>
    <property type="project" value="InterPro"/>
</dbReference>
<dbReference type="AlphaFoldDB" id="A0A445LM80"/>
<dbReference type="GO" id="GO:0004497">
    <property type="term" value="F:monooxygenase activity"/>
    <property type="evidence" value="ECO:0007669"/>
    <property type="project" value="UniProtKB-KW"/>
</dbReference>
<comment type="caution">
    <text evidence="2">The sequence shown here is derived from an EMBL/GenBank/DDBJ whole genome shotgun (WGS) entry which is preliminary data.</text>
</comment>
<keyword evidence="1" id="KW-0349">Heme</keyword>
<dbReference type="SUPFAM" id="SSF48264">
    <property type="entry name" value="Cytochrome P450"/>
    <property type="match status" value="1"/>
</dbReference>
<evidence type="ECO:0000313" key="3">
    <source>
        <dbReference type="Proteomes" id="UP000289340"/>
    </source>
</evidence>
<dbReference type="InterPro" id="IPR001128">
    <property type="entry name" value="Cyt_P450"/>
</dbReference>
<dbReference type="GO" id="GO:0020037">
    <property type="term" value="F:heme binding"/>
    <property type="evidence" value="ECO:0007669"/>
    <property type="project" value="InterPro"/>
</dbReference>
<protein>
    <submittedName>
        <fullName evidence="2">3-epi-6-deoxocathasterone 23-monooxygenase</fullName>
    </submittedName>
</protein>
<comment type="similarity">
    <text evidence="1">Belongs to the cytochrome P450 family.</text>
</comment>
<dbReference type="Proteomes" id="UP000289340">
    <property type="component" value="Chromosome 2"/>
</dbReference>
<evidence type="ECO:0000256" key="1">
    <source>
        <dbReference type="RuleBase" id="RU000461"/>
    </source>
</evidence>
<reference evidence="2 3" key="1">
    <citation type="submission" date="2018-09" db="EMBL/GenBank/DDBJ databases">
        <title>A high-quality reference genome of wild soybean provides a powerful tool to mine soybean genomes.</title>
        <authorList>
            <person name="Xie M."/>
            <person name="Chung C.Y.L."/>
            <person name="Li M.-W."/>
            <person name="Wong F.-L."/>
            <person name="Chan T.-F."/>
            <person name="Lam H.-M."/>
        </authorList>
    </citation>
    <scope>NUCLEOTIDE SEQUENCE [LARGE SCALE GENOMIC DNA]</scope>
    <source>
        <strain evidence="3">cv. W05</strain>
        <tissue evidence="2">Hypocotyl of etiolated seedlings</tissue>
    </source>
</reference>
<keyword evidence="3" id="KW-1185">Reference proteome</keyword>